<keyword evidence="3" id="KW-1185">Reference proteome</keyword>
<reference evidence="2 3" key="1">
    <citation type="submission" date="2024-03" db="EMBL/GenBank/DDBJ databases">
        <title>Draft genome sequence of Pseudonocardia sp. DW16-2.</title>
        <authorList>
            <person name="Duangmal K."/>
        </authorList>
    </citation>
    <scope>NUCLEOTIDE SEQUENCE [LARGE SCALE GENOMIC DNA]</scope>
    <source>
        <strain evidence="2 3">DW16-2</strain>
    </source>
</reference>
<protein>
    <recommendedName>
        <fullName evidence="4">Acetyltransferase</fullName>
    </recommendedName>
</protein>
<dbReference type="Proteomes" id="UP001364211">
    <property type="component" value="Unassembled WGS sequence"/>
</dbReference>
<dbReference type="EMBL" id="JBBJUP010000003">
    <property type="protein sequence ID" value="MEJ8278267.1"/>
    <property type="molecule type" value="Genomic_DNA"/>
</dbReference>
<proteinExistence type="predicted"/>
<gene>
    <name evidence="2" type="ORF">WJX68_04925</name>
</gene>
<dbReference type="Gene3D" id="2.160.10.10">
    <property type="entry name" value="Hexapeptide repeat proteins"/>
    <property type="match status" value="1"/>
</dbReference>
<evidence type="ECO:0000256" key="1">
    <source>
        <dbReference type="SAM" id="MobiDB-lite"/>
    </source>
</evidence>
<sequence length="251" mass="26709">MKLRSRRSRTLVAAVAVLLPGRLRRAAHTRLLGYRLHPAAVIGRAFVDVGELEMDEHARIGGLTVLRGCRLVRMGPEATIGSLNLITGVRAESTAFETPGRDPSLVMERGSLITYMHVLDLSDRLTLEEFGIIAGFLSLVQTHAMNTETLRQSSSPVVVRRYGMVTSRCVLLPGADVPEASIVAAGGVVTGALKDASRCTVLPDGPSWASRLAKQSSVPSASASHQEFAPSAVVNPGPTRTTQKPGVVKLA</sequence>
<name>A0ABU8T3G2_9PSEU</name>
<dbReference type="InterPro" id="IPR011004">
    <property type="entry name" value="Trimer_LpxA-like_sf"/>
</dbReference>
<dbReference type="SUPFAM" id="SSF51161">
    <property type="entry name" value="Trimeric LpxA-like enzymes"/>
    <property type="match status" value="1"/>
</dbReference>
<feature type="region of interest" description="Disordered" evidence="1">
    <location>
        <begin position="214"/>
        <end position="251"/>
    </location>
</feature>
<evidence type="ECO:0008006" key="4">
    <source>
        <dbReference type="Google" id="ProtNLM"/>
    </source>
</evidence>
<comment type="caution">
    <text evidence="2">The sequence shown here is derived from an EMBL/GenBank/DDBJ whole genome shotgun (WGS) entry which is preliminary data.</text>
</comment>
<accession>A0ABU8T3G2</accession>
<evidence type="ECO:0000313" key="2">
    <source>
        <dbReference type="EMBL" id="MEJ8278267.1"/>
    </source>
</evidence>
<feature type="compositionally biased region" description="Polar residues" evidence="1">
    <location>
        <begin position="214"/>
        <end position="225"/>
    </location>
</feature>
<dbReference type="RefSeq" id="WP_340286406.1">
    <property type="nucleotide sequence ID" value="NZ_JBBJUP010000003.1"/>
</dbReference>
<organism evidence="2 3">
    <name type="scientific">Pseudonocardia spirodelae</name>
    <dbReference type="NCBI Taxonomy" id="3133431"/>
    <lineage>
        <taxon>Bacteria</taxon>
        <taxon>Bacillati</taxon>
        <taxon>Actinomycetota</taxon>
        <taxon>Actinomycetes</taxon>
        <taxon>Pseudonocardiales</taxon>
        <taxon>Pseudonocardiaceae</taxon>
        <taxon>Pseudonocardia</taxon>
    </lineage>
</organism>
<evidence type="ECO:0000313" key="3">
    <source>
        <dbReference type="Proteomes" id="UP001364211"/>
    </source>
</evidence>